<evidence type="ECO:0000313" key="1">
    <source>
        <dbReference type="EMBL" id="JAH73585.1"/>
    </source>
</evidence>
<reference evidence="1" key="2">
    <citation type="journal article" date="2015" name="Fish Shellfish Immunol.">
        <title>Early steps in the European eel (Anguilla anguilla)-Vibrio vulnificus interaction in the gills: Role of the RtxA13 toxin.</title>
        <authorList>
            <person name="Callol A."/>
            <person name="Pajuelo D."/>
            <person name="Ebbesson L."/>
            <person name="Teles M."/>
            <person name="MacKenzie S."/>
            <person name="Amaro C."/>
        </authorList>
    </citation>
    <scope>NUCLEOTIDE SEQUENCE</scope>
</reference>
<reference evidence="1" key="1">
    <citation type="submission" date="2014-11" db="EMBL/GenBank/DDBJ databases">
        <authorList>
            <person name="Amaro Gonzalez C."/>
        </authorList>
    </citation>
    <scope>NUCLEOTIDE SEQUENCE</scope>
</reference>
<sequence length="46" mass="5402">MEDHAGKLYLLRVGLSLPVSFPLTEELYNRQKRFIFKSQAAVYCRL</sequence>
<accession>A0A0E9V7Z3</accession>
<dbReference type="EMBL" id="GBXM01034992">
    <property type="protein sequence ID" value="JAH73585.1"/>
    <property type="molecule type" value="Transcribed_RNA"/>
</dbReference>
<dbReference type="AlphaFoldDB" id="A0A0E9V7Z3"/>
<proteinExistence type="predicted"/>
<name>A0A0E9V7Z3_ANGAN</name>
<organism evidence="1">
    <name type="scientific">Anguilla anguilla</name>
    <name type="common">European freshwater eel</name>
    <name type="synonym">Muraena anguilla</name>
    <dbReference type="NCBI Taxonomy" id="7936"/>
    <lineage>
        <taxon>Eukaryota</taxon>
        <taxon>Metazoa</taxon>
        <taxon>Chordata</taxon>
        <taxon>Craniata</taxon>
        <taxon>Vertebrata</taxon>
        <taxon>Euteleostomi</taxon>
        <taxon>Actinopterygii</taxon>
        <taxon>Neopterygii</taxon>
        <taxon>Teleostei</taxon>
        <taxon>Anguilliformes</taxon>
        <taxon>Anguillidae</taxon>
        <taxon>Anguilla</taxon>
    </lineage>
</organism>
<protein>
    <submittedName>
        <fullName evidence="1">Uncharacterized protein</fullName>
    </submittedName>
</protein>